<evidence type="ECO:0000313" key="2">
    <source>
        <dbReference type="Proteomes" id="UP000250140"/>
    </source>
</evidence>
<accession>A0A8E2F9Y3</accession>
<sequence length="163" mass="18200">MHRPSKGKGKTTIGTTYQHYKSMLKSWTPEKVLAADRNPIEFIHPYIHPLLYQLGQEIAKSRLHILDMTDPSLAKFRDTHLHAEEAELFSRSVTAENLTTSLASFERFALLHSPTDNCSASREIVADSVRTLTQLAFVFIPLSFSASLFSTNVRELGAGTAPL</sequence>
<protein>
    <submittedName>
        <fullName evidence="1">Uncharacterized protein</fullName>
    </submittedName>
</protein>
<dbReference type="EMBL" id="KV748776">
    <property type="protein sequence ID" value="OCL13146.1"/>
    <property type="molecule type" value="Genomic_DNA"/>
</dbReference>
<dbReference type="OrthoDB" id="3231000at2759"/>
<evidence type="ECO:0000313" key="1">
    <source>
        <dbReference type="EMBL" id="OCL13146.1"/>
    </source>
</evidence>
<keyword evidence="2" id="KW-1185">Reference proteome</keyword>
<name>A0A8E2F9Y3_9PEZI</name>
<organism evidence="1 2">
    <name type="scientific">Glonium stellatum</name>
    <dbReference type="NCBI Taxonomy" id="574774"/>
    <lineage>
        <taxon>Eukaryota</taxon>
        <taxon>Fungi</taxon>
        <taxon>Dikarya</taxon>
        <taxon>Ascomycota</taxon>
        <taxon>Pezizomycotina</taxon>
        <taxon>Dothideomycetes</taxon>
        <taxon>Pleosporomycetidae</taxon>
        <taxon>Gloniales</taxon>
        <taxon>Gloniaceae</taxon>
        <taxon>Glonium</taxon>
    </lineage>
</organism>
<dbReference type="AlphaFoldDB" id="A0A8E2F9Y3"/>
<proteinExistence type="predicted"/>
<dbReference type="Proteomes" id="UP000250140">
    <property type="component" value="Unassembled WGS sequence"/>
</dbReference>
<gene>
    <name evidence="1" type="ORF">AOQ84DRAFT_124726</name>
</gene>
<reference evidence="1 2" key="1">
    <citation type="journal article" date="2016" name="Nat. Commun.">
        <title>Ectomycorrhizal ecology is imprinted in the genome of the dominant symbiotic fungus Cenococcum geophilum.</title>
        <authorList>
            <consortium name="DOE Joint Genome Institute"/>
            <person name="Peter M."/>
            <person name="Kohler A."/>
            <person name="Ohm R.A."/>
            <person name="Kuo A."/>
            <person name="Krutzmann J."/>
            <person name="Morin E."/>
            <person name="Arend M."/>
            <person name="Barry K.W."/>
            <person name="Binder M."/>
            <person name="Choi C."/>
            <person name="Clum A."/>
            <person name="Copeland A."/>
            <person name="Grisel N."/>
            <person name="Haridas S."/>
            <person name="Kipfer T."/>
            <person name="LaButti K."/>
            <person name="Lindquist E."/>
            <person name="Lipzen A."/>
            <person name="Maire R."/>
            <person name="Meier B."/>
            <person name="Mihaltcheva S."/>
            <person name="Molinier V."/>
            <person name="Murat C."/>
            <person name="Poggeler S."/>
            <person name="Quandt C.A."/>
            <person name="Sperisen C."/>
            <person name="Tritt A."/>
            <person name="Tisserant E."/>
            <person name="Crous P.W."/>
            <person name="Henrissat B."/>
            <person name="Nehls U."/>
            <person name="Egli S."/>
            <person name="Spatafora J.W."/>
            <person name="Grigoriev I.V."/>
            <person name="Martin F.M."/>
        </authorList>
    </citation>
    <scope>NUCLEOTIDE SEQUENCE [LARGE SCALE GENOMIC DNA]</scope>
    <source>
        <strain evidence="1 2">CBS 207.34</strain>
    </source>
</reference>